<dbReference type="Proteomes" id="UP000276991">
    <property type="component" value="Unassembled WGS sequence"/>
</dbReference>
<dbReference type="Pfam" id="PF07572">
    <property type="entry name" value="BCNT"/>
    <property type="match status" value="1"/>
</dbReference>
<dbReference type="InterPro" id="IPR027124">
    <property type="entry name" value="Swc5/CFDP1/2"/>
</dbReference>
<dbReference type="PANTHER" id="PTHR48407:SF1">
    <property type="entry name" value="CRANIOFACIAL DEVELOPMENT PROTEIN 1"/>
    <property type="match status" value="1"/>
</dbReference>
<evidence type="ECO:0000313" key="6">
    <source>
        <dbReference type="Proteomes" id="UP000276991"/>
    </source>
</evidence>
<gene>
    <name evidence="5" type="ORF">NAV_LOCUS371</name>
</gene>
<evidence type="ECO:0000259" key="4">
    <source>
        <dbReference type="PROSITE" id="PS51279"/>
    </source>
</evidence>
<dbReference type="PANTHER" id="PTHR48407">
    <property type="entry name" value="CRANIOFACIAL DEVELOPMENT PROTEIN 1"/>
    <property type="match status" value="1"/>
</dbReference>
<dbReference type="EMBL" id="UPTC01000022">
    <property type="protein sequence ID" value="VBB25541.1"/>
    <property type="molecule type" value="Genomic_DNA"/>
</dbReference>
<feature type="compositionally biased region" description="Basic and acidic residues" evidence="3">
    <location>
        <begin position="120"/>
        <end position="131"/>
    </location>
</feature>
<keyword evidence="6" id="KW-1185">Reference proteome</keyword>
<evidence type="ECO:0000256" key="1">
    <source>
        <dbReference type="ARBA" id="ARBA00019033"/>
    </source>
</evidence>
<feature type="domain" description="BCNT-C" evidence="4">
    <location>
        <begin position="140"/>
        <end position="220"/>
    </location>
</feature>
<dbReference type="PROSITE" id="PS51279">
    <property type="entry name" value="BCNT_C"/>
    <property type="match status" value="1"/>
</dbReference>
<accession>A0A498RXP2</accession>
<feature type="compositionally biased region" description="Acidic residues" evidence="3">
    <location>
        <begin position="1"/>
        <end position="29"/>
    </location>
</feature>
<protein>
    <recommendedName>
        <fullName evidence="1">Craniofacial development protein 1</fullName>
    </recommendedName>
    <alternativeName>
        <fullName evidence="2">Bucentaur</fullName>
    </alternativeName>
</protein>
<dbReference type="OrthoDB" id="445677at2759"/>
<evidence type="ECO:0000313" key="5">
    <source>
        <dbReference type="EMBL" id="VBB25541.1"/>
    </source>
</evidence>
<feature type="compositionally biased region" description="Basic and acidic residues" evidence="3">
    <location>
        <begin position="42"/>
        <end position="59"/>
    </location>
</feature>
<evidence type="ECO:0000256" key="3">
    <source>
        <dbReference type="SAM" id="MobiDB-lite"/>
    </source>
</evidence>
<reference evidence="5 6" key="1">
    <citation type="submission" date="2018-08" db="EMBL/GenBank/DDBJ databases">
        <authorList>
            <person name="Laetsch R D."/>
            <person name="Stevens L."/>
            <person name="Kumar S."/>
            <person name="Blaxter L. M."/>
        </authorList>
    </citation>
    <scope>NUCLEOTIDE SEQUENCE [LARGE SCALE GENOMIC DNA]</scope>
</reference>
<feature type="compositionally biased region" description="Polar residues" evidence="3">
    <location>
        <begin position="71"/>
        <end position="83"/>
    </location>
</feature>
<organism evidence="5 6">
    <name type="scientific">Acanthocheilonema viteae</name>
    <name type="common">Filarial nematode worm</name>
    <name type="synonym">Dipetalonema viteae</name>
    <dbReference type="NCBI Taxonomy" id="6277"/>
    <lineage>
        <taxon>Eukaryota</taxon>
        <taxon>Metazoa</taxon>
        <taxon>Ecdysozoa</taxon>
        <taxon>Nematoda</taxon>
        <taxon>Chromadorea</taxon>
        <taxon>Rhabditida</taxon>
        <taxon>Spirurina</taxon>
        <taxon>Spiruromorpha</taxon>
        <taxon>Filarioidea</taxon>
        <taxon>Onchocercidae</taxon>
        <taxon>Acanthocheilonema</taxon>
    </lineage>
</organism>
<name>A0A498RXP2_ACAVI</name>
<dbReference type="InterPro" id="IPR011421">
    <property type="entry name" value="BCNT-C"/>
</dbReference>
<evidence type="ECO:0000256" key="2">
    <source>
        <dbReference type="ARBA" id="ARBA00030244"/>
    </source>
</evidence>
<feature type="region of interest" description="Disordered" evidence="3">
    <location>
        <begin position="115"/>
        <end position="140"/>
    </location>
</feature>
<proteinExistence type="predicted"/>
<feature type="region of interest" description="Disordered" evidence="3">
    <location>
        <begin position="1"/>
        <end position="87"/>
    </location>
</feature>
<sequence length="220" mass="24515">MSGNDEENGSEDDEEYIPSDPDEDIDDEQHENSGSSAGDDDAINKETEDERQQRLKSLFEDFIGENDAKPKSSTSQALPTSTVDGKHVSKIMSEIPKLAAETADDIFGGVSNESHVLLKNRPEPCQREKKPSGLAHREKKRALDGLSSAISALSKKSKISVLEKTAQDWGAFKTETGIQEELTSHNRGKQGYVDRVEFLSRTDYRQFEIERDARNAARKK</sequence>
<dbReference type="AlphaFoldDB" id="A0A498RXP2"/>
<dbReference type="STRING" id="6277.A0A498RXP2"/>